<dbReference type="SUPFAM" id="SSF56954">
    <property type="entry name" value="Outer membrane efflux proteins (OEP)"/>
    <property type="match status" value="1"/>
</dbReference>
<name>A0ABX0LCR9_9NEIS</name>
<proteinExistence type="predicted"/>
<protein>
    <submittedName>
        <fullName evidence="1">TolC family protein</fullName>
    </submittedName>
</protein>
<accession>A0ABX0LCR9</accession>
<dbReference type="Proteomes" id="UP001515641">
    <property type="component" value="Unassembled WGS sequence"/>
</dbReference>
<comment type="caution">
    <text evidence="1">The sequence shown here is derived from an EMBL/GenBank/DDBJ whole genome shotgun (WGS) entry which is preliminary data.</text>
</comment>
<feature type="non-terminal residue" evidence="1">
    <location>
        <position position="1"/>
    </location>
</feature>
<gene>
    <name evidence="1" type="ORF">HA052_25525</name>
</gene>
<keyword evidence="2" id="KW-1185">Reference proteome</keyword>
<reference evidence="1 2" key="1">
    <citation type="submission" date="2020-03" db="EMBL/GenBank/DDBJ databases">
        <title>Draft genome sequence of environmentally isolated cultures.</title>
        <authorList>
            <person name="Wilson H.S."/>
            <person name="De Leon M.E."/>
        </authorList>
    </citation>
    <scope>NUCLEOTIDE SEQUENCE [LARGE SCALE GENOMIC DNA]</scope>
    <source>
        <strain evidence="1 2">HSC-31F16</strain>
    </source>
</reference>
<evidence type="ECO:0000313" key="1">
    <source>
        <dbReference type="EMBL" id="NHR08555.1"/>
    </source>
</evidence>
<sequence length="46" mass="4924">YLDVLDAQRNSFQAELGLVSAKLDQLNAVVGLYKALGGGWETLAKS</sequence>
<dbReference type="Gene3D" id="1.20.1600.10">
    <property type="entry name" value="Outer membrane efflux proteins (OEP)"/>
    <property type="match status" value="1"/>
</dbReference>
<organism evidence="1 2">
    <name type="scientific">Chromobacterium fluminis</name>
    <dbReference type="NCBI Taxonomy" id="3044269"/>
    <lineage>
        <taxon>Bacteria</taxon>
        <taxon>Pseudomonadati</taxon>
        <taxon>Pseudomonadota</taxon>
        <taxon>Betaproteobacteria</taxon>
        <taxon>Neisseriales</taxon>
        <taxon>Chromobacteriaceae</taxon>
        <taxon>Chromobacterium</taxon>
    </lineage>
</organism>
<evidence type="ECO:0000313" key="2">
    <source>
        <dbReference type="Proteomes" id="UP001515641"/>
    </source>
</evidence>
<dbReference type="EMBL" id="JAAOMA010000068">
    <property type="protein sequence ID" value="NHR08555.1"/>
    <property type="molecule type" value="Genomic_DNA"/>
</dbReference>